<dbReference type="InterPro" id="IPR001763">
    <property type="entry name" value="Rhodanese-like_dom"/>
</dbReference>
<evidence type="ECO:0000256" key="2">
    <source>
        <dbReference type="ARBA" id="ARBA00009773"/>
    </source>
</evidence>
<keyword evidence="7 9" id="KW-0472">Membrane</keyword>
<name>A0A4V1RUV4_9HYPH</name>
<dbReference type="Pfam" id="PF01594">
    <property type="entry name" value="AI-2E_transport"/>
    <property type="match status" value="1"/>
</dbReference>
<evidence type="ECO:0000256" key="6">
    <source>
        <dbReference type="ARBA" id="ARBA00022989"/>
    </source>
</evidence>
<keyword evidence="5 9" id="KW-0812">Transmembrane</keyword>
<proteinExistence type="inferred from homology"/>
<comment type="subcellular location">
    <subcellularLocation>
        <location evidence="1">Cell membrane</location>
        <topology evidence="1">Multi-pass membrane protein</topology>
    </subcellularLocation>
</comment>
<keyword evidence="3" id="KW-0813">Transport</keyword>
<dbReference type="EMBL" id="QYBB01000007">
    <property type="protein sequence ID" value="RYC32464.1"/>
    <property type="molecule type" value="Genomic_DNA"/>
</dbReference>
<feature type="compositionally biased region" description="Basic and acidic residues" evidence="8">
    <location>
        <begin position="603"/>
        <end position="622"/>
    </location>
</feature>
<keyword evidence="6 9" id="KW-1133">Transmembrane helix</keyword>
<keyword evidence="12" id="KW-1185">Reference proteome</keyword>
<dbReference type="PROSITE" id="PS50206">
    <property type="entry name" value="RHODANESE_3"/>
    <property type="match status" value="1"/>
</dbReference>
<evidence type="ECO:0000256" key="8">
    <source>
        <dbReference type="SAM" id="MobiDB-lite"/>
    </source>
</evidence>
<gene>
    <name evidence="11" type="ORF">D3273_08725</name>
</gene>
<dbReference type="PANTHER" id="PTHR21716:SF53">
    <property type="entry name" value="PERMEASE PERM-RELATED"/>
    <property type="match status" value="1"/>
</dbReference>
<dbReference type="OrthoDB" id="9799225at2"/>
<comment type="similarity">
    <text evidence="2">Belongs to the autoinducer-2 exporter (AI-2E) (TC 2.A.86) family.</text>
</comment>
<evidence type="ECO:0000259" key="10">
    <source>
        <dbReference type="PROSITE" id="PS50206"/>
    </source>
</evidence>
<protein>
    <submittedName>
        <fullName evidence="11">AI-2E family transporter</fullName>
    </submittedName>
</protein>
<reference evidence="11 12" key="1">
    <citation type="submission" date="2018-12" db="EMBL/GenBank/DDBJ databases">
        <authorList>
            <person name="Grouzdev D.S."/>
            <person name="Krutkina M.S."/>
        </authorList>
    </citation>
    <scope>NUCLEOTIDE SEQUENCE [LARGE SCALE GENOMIC DNA]</scope>
    <source>
        <strain evidence="11 12">RmlP026</strain>
    </source>
</reference>
<evidence type="ECO:0000256" key="4">
    <source>
        <dbReference type="ARBA" id="ARBA00022475"/>
    </source>
</evidence>
<dbReference type="RefSeq" id="WP_129225527.1">
    <property type="nucleotide sequence ID" value="NZ_QYBB01000007.1"/>
</dbReference>
<evidence type="ECO:0000256" key="3">
    <source>
        <dbReference type="ARBA" id="ARBA00022448"/>
    </source>
</evidence>
<feature type="transmembrane region" description="Helical" evidence="9">
    <location>
        <begin position="232"/>
        <end position="254"/>
    </location>
</feature>
<evidence type="ECO:0000256" key="7">
    <source>
        <dbReference type="ARBA" id="ARBA00023136"/>
    </source>
</evidence>
<organism evidence="11 12">
    <name type="scientific">Lichenibacterium minor</name>
    <dbReference type="NCBI Taxonomy" id="2316528"/>
    <lineage>
        <taxon>Bacteria</taxon>
        <taxon>Pseudomonadati</taxon>
        <taxon>Pseudomonadota</taxon>
        <taxon>Alphaproteobacteria</taxon>
        <taxon>Hyphomicrobiales</taxon>
        <taxon>Lichenihabitantaceae</taxon>
        <taxon>Lichenibacterium</taxon>
    </lineage>
</organism>
<reference evidence="11 12" key="2">
    <citation type="submission" date="2019-02" db="EMBL/GenBank/DDBJ databases">
        <title>'Lichenibacterium ramalinii' gen. nov. sp. nov., 'Lichenibacterium minor' gen. nov. sp. nov.</title>
        <authorList>
            <person name="Pankratov T."/>
        </authorList>
    </citation>
    <scope>NUCLEOTIDE SEQUENCE [LARGE SCALE GENOMIC DNA]</scope>
    <source>
        <strain evidence="11 12">RmlP026</strain>
    </source>
</reference>
<keyword evidence="4" id="KW-1003">Cell membrane</keyword>
<accession>A0A4V1RUV4</accession>
<feature type="transmembrane region" description="Helical" evidence="9">
    <location>
        <begin position="65"/>
        <end position="87"/>
    </location>
</feature>
<evidence type="ECO:0000256" key="5">
    <source>
        <dbReference type="ARBA" id="ARBA00022692"/>
    </source>
</evidence>
<evidence type="ECO:0000256" key="9">
    <source>
        <dbReference type="SAM" id="Phobius"/>
    </source>
</evidence>
<feature type="domain" description="Rhodanese" evidence="10">
    <location>
        <begin position="503"/>
        <end position="571"/>
    </location>
</feature>
<dbReference type="AlphaFoldDB" id="A0A4V1RUV4"/>
<comment type="caution">
    <text evidence="11">The sequence shown here is derived from an EMBL/GenBank/DDBJ whole genome shotgun (WGS) entry which is preliminary data.</text>
</comment>
<sequence length="622" mass="64834">MPRIVPSLDDAPRDSLRYLLSAALVIAGLSVGSEIFVPIALAILLSFVLAPGVRLLRRCHLGRVLPVLLMTALAFLVIAALGTLLAMQLRGLADAIPQYQATVLDKVEALRGMVSGQNMSRFSDFLSSLGQHLQAGADGRPSAGSAAGAPVPVVVAQAPKMPLEVLAGYLKPALHPLAVAGLVAVYAIFILLAREDLRNRAIRLFGAGDLHRSTAAIDDAARRVSRYLLTQLAVNTVAGLLVGFGLWLIGVPSAPLWGVVFGCLRFVPYVGPPLAAAAPIALAAAVAPGWSTALWTAALFVGVEAVVSQAIEPALYGHNTGLSPLAVVVAATFWTVLWGPVGLVLSTPVTVCLVVLGRHVEPLAFLDVMLGDRPALEPHEVFYQRLLADDPVEASDLAERQLKEGTLGAYYDDVLLPGLLLAQDDVAAGRLDHGRQERIAGSAAEVVENLSDHDAAPPSDGGVDEVPDDWRRPGAVVCIGARGPLDDAVAGALAQLLAKRGFGAVAAPHEALGKARIAALPLDDARLVVLSCLDGGGAAHLRFALRRLHRRRPDVPSLVGAWWRHGGAAGAAGRGSADAAEGRDAVSTLTAAVERAAAMASNRDGRPAEAEARARDPAVSRS</sequence>
<dbReference type="InterPro" id="IPR002549">
    <property type="entry name" value="AI-2E-like"/>
</dbReference>
<dbReference type="Proteomes" id="UP000290759">
    <property type="component" value="Unassembled WGS sequence"/>
</dbReference>
<feature type="transmembrane region" description="Helical" evidence="9">
    <location>
        <begin position="173"/>
        <end position="193"/>
    </location>
</feature>
<evidence type="ECO:0000256" key="1">
    <source>
        <dbReference type="ARBA" id="ARBA00004651"/>
    </source>
</evidence>
<evidence type="ECO:0000313" key="11">
    <source>
        <dbReference type="EMBL" id="RYC32464.1"/>
    </source>
</evidence>
<evidence type="ECO:0000313" key="12">
    <source>
        <dbReference type="Proteomes" id="UP000290759"/>
    </source>
</evidence>
<dbReference type="PANTHER" id="PTHR21716">
    <property type="entry name" value="TRANSMEMBRANE PROTEIN"/>
    <property type="match status" value="1"/>
</dbReference>
<feature type="region of interest" description="Disordered" evidence="8">
    <location>
        <begin position="597"/>
        <end position="622"/>
    </location>
</feature>
<feature type="transmembrane region" description="Helical" evidence="9">
    <location>
        <begin position="20"/>
        <end position="53"/>
    </location>
</feature>
<dbReference type="GO" id="GO:0005886">
    <property type="term" value="C:plasma membrane"/>
    <property type="evidence" value="ECO:0007669"/>
    <property type="project" value="UniProtKB-SubCell"/>
</dbReference>